<gene>
    <name evidence="1" type="ORF">C725_2202</name>
</gene>
<protein>
    <recommendedName>
        <fullName evidence="3">DUF3168 domain-containing protein</fullName>
    </recommendedName>
</protein>
<dbReference type="Gene3D" id="3.30.2000.30">
    <property type="match status" value="1"/>
</dbReference>
<dbReference type="AlphaFoldDB" id="M2TLD7"/>
<reference evidence="1 2" key="1">
    <citation type="journal article" date="2013" name="Genome Announc.">
        <title>Draft Genome Sequence of Strain JLT2015T, Belonging to the Family Sphingomonadaceae of the Alphaproteobacteria.</title>
        <authorList>
            <person name="Tang K."/>
            <person name="Liu K."/>
            <person name="Li S."/>
            <person name="Jiao N."/>
        </authorList>
    </citation>
    <scope>NUCLEOTIDE SEQUENCE [LARGE SCALE GENOMIC DNA]</scope>
    <source>
        <strain evidence="1 2">JLT2015</strain>
    </source>
</reference>
<dbReference type="RefSeq" id="WP_008602800.1">
    <property type="nucleotide sequence ID" value="NZ_AMRV01000007.1"/>
</dbReference>
<evidence type="ECO:0000313" key="1">
    <source>
        <dbReference type="EMBL" id="EMD82481.1"/>
    </source>
</evidence>
<evidence type="ECO:0008006" key="3">
    <source>
        <dbReference type="Google" id="ProtNLM"/>
    </source>
</evidence>
<accession>M2TLD7</accession>
<keyword evidence="2" id="KW-1185">Reference proteome</keyword>
<dbReference type="Proteomes" id="UP000011717">
    <property type="component" value="Unassembled WGS sequence"/>
</dbReference>
<dbReference type="InterPro" id="IPR053745">
    <property type="entry name" value="Viral_Tail_Comp_sf"/>
</dbReference>
<organism evidence="1 2">
    <name type="scientific">Pacificimonas flava</name>
    <dbReference type="NCBI Taxonomy" id="1234595"/>
    <lineage>
        <taxon>Bacteria</taxon>
        <taxon>Pseudomonadati</taxon>
        <taxon>Pseudomonadota</taxon>
        <taxon>Alphaproteobacteria</taxon>
        <taxon>Sphingomonadales</taxon>
        <taxon>Sphingosinicellaceae</taxon>
        <taxon>Pacificimonas</taxon>
    </lineage>
</organism>
<proteinExistence type="predicted"/>
<comment type="caution">
    <text evidence="1">The sequence shown here is derived from an EMBL/GenBank/DDBJ whole genome shotgun (WGS) entry which is preliminary data.</text>
</comment>
<evidence type="ECO:0000313" key="2">
    <source>
        <dbReference type="Proteomes" id="UP000011717"/>
    </source>
</evidence>
<dbReference type="Pfam" id="PF11367">
    <property type="entry name" value="Tail_completion_gp17"/>
    <property type="match status" value="1"/>
</dbReference>
<sequence length="129" mass="13555">MTAALALQQAVRAALRGTPALAGWPVVDGADGGTPLPYVGIGPDMVRSIGGTGVRLHRHRFAVTLWMAGAAVSRLKPAMAEAERAVLLLQPDLGEARLVRLSFLRSETRRDVRAGAVSGSIDFEAVIEG</sequence>
<name>M2TLD7_9SPHN</name>
<dbReference type="InterPro" id="IPR021508">
    <property type="entry name" value="Gp17-like"/>
</dbReference>
<dbReference type="EMBL" id="AMRV01000007">
    <property type="protein sequence ID" value="EMD82481.1"/>
    <property type="molecule type" value="Genomic_DNA"/>
</dbReference>